<evidence type="ECO:0000313" key="2">
    <source>
        <dbReference type="Proteomes" id="UP000294576"/>
    </source>
</evidence>
<proteinExistence type="predicted"/>
<sequence>MLQVRISASEKPMQEVDVAICQRVFDRVCAAKRITSDYDRDHLAIQIIHLYQDGTTDEDSLSHLVI</sequence>
<dbReference type="AlphaFoldDB" id="A0A4R3PSN4"/>
<name>A0A4R3PSN4_RHISU</name>
<organism evidence="1 2">
    <name type="scientific">Rhizobium sullae</name>
    <name type="common">Rhizobium hedysari</name>
    <dbReference type="NCBI Taxonomy" id="50338"/>
    <lineage>
        <taxon>Bacteria</taxon>
        <taxon>Pseudomonadati</taxon>
        <taxon>Pseudomonadota</taxon>
        <taxon>Alphaproteobacteria</taxon>
        <taxon>Hyphomicrobiales</taxon>
        <taxon>Rhizobiaceae</taxon>
        <taxon>Rhizobium/Agrobacterium group</taxon>
        <taxon>Rhizobium</taxon>
    </lineage>
</organism>
<dbReference type="EMBL" id="SMBH01000024">
    <property type="protein sequence ID" value="TCU09664.1"/>
    <property type="molecule type" value="Genomic_DNA"/>
</dbReference>
<protein>
    <submittedName>
        <fullName evidence="1">Uncharacterized protein</fullName>
    </submittedName>
</protein>
<accession>A0A4R3PSN4</accession>
<evidence type="ECO:0000313" key="1">
    <source>
        <dbReference type="EMBL" id="TCU09664.1"/>
    </source>
</evidence>
<gene>
    <name evidence="1" type="ORF">EV132_12464</name>
</gene>
<reference evidence="1 2" key="1">
    <citation type="submission" date="2019-03" db="EMBL/GenBank/DDBJ databases">
        <title>Genomic Encyclopedia of Type Strains, Phase IV (KMG-V): Genome sequencing to study the core and pangenomes of soil and plant-associated prokaryotes.</title>
        <authorList>
            <person name="Whitman W."/>
        </authorList>
    </citation>
    <scope>NUCLEOTIDE SEQUENCE [LARGE SCALE GENOMIC DNA]</scope>
    <source>
        <strain evidence="1 2">Hc14</strain>
    </source>
</reference>
<comment type="caution">
    <text evidence="1">The sequence shown here is derived from an EMBL/GenBank/DDBJ whole genome shotgun (WGS) entry which is preliminary data.</text>
</comment>
<dbReference type="Proteomes" id="UP000294576">
    <property type="component" value="Unassembled WGS sequence"/>
</dbReference>